<sequence length="434" mass="47299">MTKFPLLPRMASMLVYLLLGGSLLMFAPAKAHNLIPAERQQQAILLKNATVHTVSQGTLENTDVLLEQGVISAVGPRLTAENAREFDLSGKHLYPGLIALDTTLGLVEIAMARPTVDSRDVGSANPQLEAASAFNPDSELLPSVRANGITHAQIVPRGSGIAGQSALVSLDAWTIEDAQVPSKPQFHLYWPTAPQKQGTSEANKQAQKAYHGALSQIHKHFEAGKRYALSQQGSEGALEDSRWQALLPLYRQEARLFVHADRQQQIEAAIALARQYGFKLTLVGGYDAWRLGAALNEIEASVIYTHTLDLPLREDEPIGQAFRVPALLKRAGIPFALGFSSDWDSRNLPLAAGQTVAWGLSKEQALKAITQDAAKILGVDNLGAVAPGFQANIVVSSGDILDPMSSRIELMFINGRQVDLNNRHRQLYQKYLKR</sequence>
<dbReference type="PANTHER" id="PTHR43135:SF3">
    <property type="entry name" value="ALPHA-D-RIBOSE 1-METHYLPHOSPHONATE 5-TRIPHOSPHATE DIPHOSPHATASE"/>
    <property type="match status" value="1"/>
</dbReference>
<protein>
    <submittedName>
        <fullName evidence="2">N-acyl-D-aspartate/D-glutamate deacylase</fullName>
    </submittedName>
</protein>
<dbReference type="AlphaFoldDB" id="A0A379YJV9"/>
<dbReference type="GO" id="GO:0016810">
    <property type="term" value="F:hydrolase activity, acting on carbon-nitrogen (but not peptide) bonds"/>
    <property type="evidence" value="ECO:0007669"/>
    <property type="project" value="InterPro"/>
</dbReference>
<dbReference type="Gene3D" id="2.30.40.10">
    <property type="entry name" value="Urease, subunit C, domain 1"/>
    <property type="match status" value="1"/>
</dbReference>
<dbReference type="InterPro" id="IPR011059">
    <property type="entry name" value="Metal-dep_hydrolase_composite"/>
</dbReference>
<dbReference type="InterPro" id="IPR032466">
    <property type="entry name" value="Metal_Hydrolase"/>
</dbReference>
<dbReference type="SUPFAM" id="SSF51338">
    <property type="entry name" value="Composite domain of metallo-dependent hydrolases"/>
    <property type="match status" value="1"/>
</dbReference>
<proteinExistence type="predicted"/>
<feature type="domain" description="Amidohydrolase-related" evidence="1">
    <location>
        <begin position="357"/>
        <end position="403"/>
    </location>
</feature>
<dbReference type="Gene3D" id="3.20.20.140">
    <property type="entry name" value="Metal-dependent hydrolases"/>
    <property type="match status" value="1"/>
</dbReference>
<dbReference type="EMBL" id="UGYO01000001">
    <property type="protein sequence ID" value="SUI46104.1"/>
    <property type="molecule type" value="Genomic_DNA"/>
</dbReference>
<name>A0A379YJV9_9GAMM</name>
<keyword evidence="3" id="KW-1185">Reference proteome</keyword>
<dbReference type="InterPro" id="IPR006680">
    <property type="entry name" value="Amidohydro-rel"/>
</dbReference>
<dbReference type="Proteomes" id="UP000254069">
    <property type="component" value="Unassembled WGS sequence"/>
</dbReference>
<gene>
    <name evidence="2" type="ORF">NCTC10738_00140</name>
</gene>
<dbReference type="Pfam" id="PF01979">
    <property type="entry name" value="Amidohydro_1"/>
    <property type="match status" value="1"/>
</dbReference>
<organism evidence="2 3">
    <name type="scientific">Shewanella algae</name>
    <dbReference type="NCBI Taxonomy" id="38313"/>
    <lineage>
        <taxon>Bacteria</taxon>
        <taxon>Pseudomonadati</taxon>
        <taxon>Pseudomonadota</taxon>
        <taxon>Gammaproteobacteria</taxon>
        <taxon>Alteromonadales</taxon>
        <taxon>Shewanellaceae</taxon>
        <taxon>Shewanella</taxon>
    </lineage>
</organism>
<dbReference type="SUPFAM" id="SSF51556">
    <property type="entry name" value="Metallo-dependent hydrolases"/>
    <property type="match status" value="1"/>
</dbReference>
<dbReference type="PANTHER" id="PTHR43135">
    <property type="entry name" value="ALPHA-D-RIBOSE 1-METHYLPHOSPHONATE 5-TRIPHOSPHATE DIPHOSPHATASE"/>
    <property type="match status" value="1"/>
</dbReference>
<reference evidence="2 3" key="1">
    <citation type="submission" date="2018-06" db="EMBL/GenBank/DDBJ databases">
        <authorList>
            <consortium name="Pathogen Informatics"/>
            <person name="Doyle S."/>
        </authorList>
    </citation>
    <scope>NUCLEOTIDE SEQUENCE [LARGE SCALE GENOMIC DNA]</scope>
    <source>
        <strain evidence="2 3">NCTC10738</strain>
    </source>
</reference>
<dbReference type="InterPro" id="IPR051781">
    <property type="entry name" value="Metallo-dep_Hydrolase"/>
</dbReference>
<accession>A0A379YJV9</accession>
<evidence type="ECO:0000313" key="3">
    <source>
        <dbReference type="Proteomes" id="UP000254069"/>
    </source>
</evidence>
<evidence type="ECO:0000259" key="1">
    <source>
        <dbReference type="Pfam" id="PF01979"/>
    </source>
</evidence>
<evidence type="ECO:0000313" key="2">
    <source>
        <dbReference type="EMBL" id="SUI46104.1"/>
    </source>
</evidence>